<evidence type="ECO:0000259" key="2">
    <source>
        <dbReference type="Pfam" id="PF13952"/>
    </source>
</evidence>
<dbReference type="Pfam" id="PF13960">
    <property type="entry name" value="DUF4218"/>
    <property type="match status" value="1"/>
</dbReference>
<dbReference type="InterPro" id="IPR025312">
    <property type="entry name" value="DUF4216"/>
</dbReference>
<evidence type="ECO:0000313" key="5">
    <source>
        <dbReference type="Proteomes" id="UP001341281"/>
    </source>
</evidence>
<dbReference type="Pfam" id="PF13952">
    <property type="entry name" value="DUF4216"/>
    <property type="match status" value="1"/>
</dbReference>
<feature type="region of interest" description="Disordered" evidence="1">
    <location>
        <begin position="522"/>
        <end position="576"/>
    </location>
</feature>
<feature type="compositionally biased region" description="Gly residues" evidence="1">
    <location>
        <begin position="664"/>
        <end position="675"/>
    </location>
</feature>
<dbReference type="InterPro" id="IPR025452">
    <property type="entry name" value="DUF4218"/>
</dbReference>
<dbReference type="AlphaFoldDB" id="A0AAQ3WK99"/>
<dbReference type="InterPro" id="IPR039266">
    <property type="entry name" value="EN-1/SPM"/>
</dbReference>
<feature type="compositionally biased region" description="Polar residues" evidence="1">
    <location>
        <begin position="14"/>
        <end position="25"/>
    </location>
</feature>
<name>A0AAQ3WK99_PASNO</name>
<evidence type="ECO:0000259" key="3">
    <source>
        <dbReference type="Pfam" id="PF13960"/>
    </source>
</evidence>
<feature type="region of interest" description="Disordered" evidence="1">
    <location>
        <begin position="880"/>
        <end position="910"/>
    </location>
</feature>
<feature type="compositionally biased region" description="Low complexity" evidence="1">
    <location>
        <begin position="885"/>
        <end position="895"/>
    </location>
</feature>
<dbReference type="InterPro" id="IPR004252">
    <property type="entry name" value="Probable_transposase_24"/>
</dbReference>
<feature type="compositionally biased region" description="Acidic residues" evidence="1">
    <location>
        <begin position="530"/>
        <end position="566"/>
    </location>
</feature>
<feature type="region of interest" description="Disordered" evidence="1">
    <location>
        <begin position="1"/>
        <end position="33"/>
    </location>
</feature>
<accession>A0AAQ3WK99</accession>
<dbReference type="GO" id="GO:0032196">
    <property type="term" value="P:transposition"/>
    <property type="evidence" value="ECO:0007669"/>
    <property type="project" value="InterPro"/>
</dbReference>
<feature type="domain" description="DUF4216" evidence="2">
    <location>
        <begin position="394"/>
        <end position="459"/>
    </location>
</feature>
<sequence>MAPPESSRDKGGLNISNRQDPNTWSEGKDAPPKLEALNPERRISYDCHLANLSAELLTHFTWTQHGGVKTVHLLETLLDTIDLSIFFEAHTMALRQQMNHMIDPPCLAHGEHGERVDQGVDLPEDHDRMHEMLNDLENHKLPKNLYFAKKILADLGMKYEKIDVCPNNCIMFWEEDGLTISKSLMKKFENEIPILVCKLEIVFLPGFMNVMQHLLVHLAWEALIAGPMQYRLMYPIERGLKKLKATVRNKARVEGCTAESFALNEISHFSSKYFAQRNNVFAPTLRVQMEYEAPQGNLQIFKHQGKPVGSSTVFANNVHEDLKQLAHTYMTAKNYSRYDVNGYRFRTTKLEKSRPFAATVNSGVMTSAYDANDKLVNYYGGLQNIVELVFSGPKELKVVFFECDWFNPRNGTRVDKYGMVEVKHSSRLPSRINSVVLANRAEQVYYLPYPHPSLKTWWVAFKVNPQVCPPENVDYMSIGPRGGRVKVQVKTPRAVAFFQGTTQSRHRQEQLLGCLQAHAQAQEVPMAAQEEAEEQAPQEQAEEEAPQEEAEEEAPQEEAAQEDPMGEGDVAGGSSSVRRFRFRSCNSVPKRPVERMLIRPRGEWQWEDVTWDDIGRHSKVNSMLGALCRYYYPSMVEVDGERQAAEQWSHWRLKEYVQPDEGNSAGGSSAGGSSEGGSSQAQRRTCQSVVWDEFWLRYHLDNEDDMEVLRSVRRHFCRVAEKIYLTEQQYLQVSVDWIVKDVEAWRWLAKKWSKLEWIASSKSHRENREKAGPGHRFGVDGHYSLARRMEHESGVPPSFMDVFVCGHRGPNLMNPEVLCTEAAREKMMAYGEEMTHRHWPDFDWRQAEVDAEALHASGGGRRHGRYAFGTGVVDYDQSISRARRSGSSSGSSRSSRTARDTQAQEEARAAREEARQATQAVKRLTNMTAYMASYLQDITARLGLDVNFHPFALLKCLRS</sequence>
<gene>
    <name evidence="4" type="ORF">U9M48_013985</name>
</gene>
<reference evidence="4 5" key="1">
    <citation type="submission" date="2024-02" db="EMBL/GenBank/DDBJ databases">
        <title>High-quality chromosome-scale genome assembly of Pensacola bahiagrass (Paspalum notatum Flugge var. saurae).</title>
        <authorList>
            <person name="Vega J.M."/>
            <person name="Podio M."/>
            <person name="Orjuela J."/>
            <person name="Siena L.A."/>
            <person name="Pessino S.C."/>
            <person name="Combes M.C."/>
            <person name="Mariac C."/>
            <person name="Albertini E."/>
            <person name="Pupilli F."/>
            <person name="Ortiz J.P.A."/>
            <person name="Leblanc O."/>
        </authorList>
    </citation>
    <scope>NUCLEOTIDE SEQUENCE [LARGE SCALE GENOMIC DNA]</scope>
    <source>
        <strain evidence="4">R1</strain>
        <tissue evidence="4">Leaf</tissue>
    </source>
</reference>
<evidence type="ECO:0000256" key="1">
    <source>
        <dbReference type="SAM" id="MobiDB-lite"/>
    </source>
</evidence>
<feature type="domain" description="DUF4218" evidence="3">
    <location>
        <begin position="180"/>
        <end position="284"/>
    </location>
</feature>
<dbReference type="PANTHER" id="PTHR33157:SF14">
    <property type="entry name" value="AUTONOMOUS TRANSPOSABLE ELEMENT EN-1 MOSAIC PROTEIN"/>
    <property type="match status" value="1"/>
</dbReference>
<feature type="region of interest" description="Disordered" evidence="1">
    <location>
        <begin position="661"/>
        <end position="682"/>
    </location>
</feature>
<evidence type="ECO:0000313" key="4">
    <source>
        <dbReference type="EMBL" id="WVZ64476.1"/>
    </source>
</evidence>
<proteinExistence type="predicted"/>
<dbReference type="EMBL" id="CP144747">
    <property type="protein sequence ID" value="WVZ64476.1"/>
    <property type="molecule type" value="Genomic_DNA"/>
</dbReference>
<dbReference type="Pfam" id="PF03004">
    <property type="entry name" value="Transposase_24"/>
    <property type="match status" value="1"/>
</dbReference>
<dbReference type="Proteomes" id="UP001341281">
    <property type="component" value="Chromosome 03"/>
</dbReference>
<dbReference type="PANTHER" id="PTHR33157">
    <property type="entry name" value="AUTONOMOUS TRANSPOSABLE ELEMENT EN-1 MOSAIC PROTEIN-RELATED"/>
    <property type="match status" value="1"/>
</dbReference>
<evidence type="ECO:0008006" key="6">
    <source>
        <dbReference type="Google" id="ProtNLM"/>
    </source>
</evidence>
<feature type="compositionally biased region" description="Basic and acidic residues" evidence="1">
    <location>
        <begin position="1"/>
        <end position="11"/>
    </location>
</feature>
<organism evidence="4 5">
    <name type="scientific">Paspalum notatum var. saurae</name>
    <dbReference type="NCBI Taxonomy" id="547442"/>
    <lineage>
        <taxon>Eukaryota</taxon>
        <taxon>Viridiplantae</taxon>
        <taxon>Streptophyta</taxon>
        <taxon>Embryophyta</taxon>
        <taxon>Tracheophyta</taxon>
        <taxon>Spermatophyta</taxon>
        <taxon>Magnoliopsida</taxon>
        <taxon>Liliopsida</taxon>
        <taxon>Poales</taxon>
        <taxon>Poaceae</taxon>
        <taxon>PACMAD clade</taxon>
        <taxon>Panicoideae</taxon>
        <taxon>Andropogonodae</taxon>
        <taxon>Paspaleae</taxon>
        <taxon>Paspalinae</taxon>
        <taxon>Paspalum</taxon>
    </lineage>
</organism>
<feature type="non-terminal residue" evidence="4">
    <location>
        <position position="1"/>
    </location>
</feature>
<protein>
    <recommendedName>
        <fullName evidence="6">Transposon protein, putative, CACTA, En/Spm sub-class</fullName>
    </recommendedName>
</protein>
<keyword evidence="5" id="KW-1185">Reference proteome</keyword>